<reference evidence="2" key="1">
    <citation type="submission" date="2021-01" db="EMBL/GenBank/DDBJ databases">
        <title>Whole genome shotgun sequence of Actinoplanes nipponensis NBRC 14063.</title>
        <authorList>
            <person name="Komaki H."/>
            <person name="Tamura T."/>
        </authorList>
    </citation>
    <scope>NUCLEOTIDE SEQUENCE</scope>
    <source>
        <strain evidence="2">NBRC 14063</strain>
    </source>
</reference>
<proteinExistence type="predicted"/>
<name>A0A919MLI2_9ACTN</name>
<organism evidence="2 3">
    <name type="scientific">Actinoplanes nipponensis</name>
    <dbReference type="NCBI Taxonomy" id="135950"/>
    <lineage>
        <taxon>Bacteria</taxon>
        <taxon>Bacillati</taxon>
        <taxon>Actinomycetota</taxon>
        <taxon>Actinomycetes</taxon>
        <taxon>Micromonosporales</taxon>
        <taxon>Micromonosporaceae</taxon>
        <taxon>Actinoplanes</taxon>
    </lineage>
</organism>
<dbReference type="EMBL" id="BOMQ01000027">
    <property type="protein sequence ID" value="GIE48817.1"/>
    <property type="molecule type" value="Genomic_DNA"/>
</dbReference>
<evidence type="ECO:0000256" key="1">
    <source>
        <dbReference type="SAM" id="MobiDB-lite"/>
    </source>
</evidence>
<dbReference type="Proteomes" id="UP000647172">
    <property type="component" value="Unassembled WGS sequence"/>
</dbReference>
<evidence type="ECO:0000313" key="3">
    <source>
        <dbReference type="Proteomes" id="UP000647172"/>
    </source>
</evidence>
<feature type="compositionally biased region" description="Polar residues" evidence="1">
    <location>
        <begin position="7"/>
        <end position="23"/>
    </location>
</feature>
<keyword evidence="3" id="KW-1185">Reference proteome</keyword>
<gene>
    <name evidence="2" type="ORF">Ani05nite_23510</name>
</gene>
<feature type="region of interest" description="Disordered" evidence="1">
    <location>
        <begin position="1"/>
        <end position="26"/>
    </location>
</feature>
<protein>
    <submittedName>
        <fullName evidence="2">Uncharacterized protein</fullName>
    </submittedName>
</protein>
<dbReference type="AlphaFoldDB" id="A0A919MLI2"/>
<evidence type="ECO:0000313" key="2">
    <source>
        <dbReference type="EMBL" id="GIE48817.1"/>
    </source>
</evidence>
<comment type="caution">
    <text evidence="2">The sequence shown here is derived from an EMBL/GenBank/DDBJ whole genome shotgun (WGS) entry which is preliminary data.</text>
</comment>
<accession>A0A919MLI2</accession>
<sequence length="89" mass="9025">MADWSSRVCTVRTTASPERTSGPTLICRTSPAARTVRAGGLLAPVADVDDMTGAADVEAAPPGMPASSLQAATRTAIAPAATKASERRT</sequence>